<keyword evidence="1" id="KW-0614">Plasmid</keyword>
<dbReference type="KEGG" id="abs:AZOBR_p1120055"/>
<gene>
    <name evidence="1" type="ORF">AZOBR_p1120055</name>
</gene>
<proteinExistence type="predicted"/>
<dbReference type="Proteomes" id="UP000007319">
    <property type="component" value="Plasmid AZOBR_p1"/>
</dbReference>
<evidence type="ECO:0000313" key="1">
    <source>
        <dbReference type="EMBL" id="CCD00757.1"/>
    </source>
</evidence>
<protein>
    <submittedName>
        <fullName evidence="1">Uncharacterized protein</fullName>
    </submittedName>
</protein>
<dbReference type="EMBL" id="HE577328">
    <property type="protein sequence ID" value="CCD00757.1"/>
    <property type="molecule type" value="Genomic_DNA"/>
</dbReference>
<reference evidence="1 2" key="1">
    <citation type="journal article" date="2011" name="PLoS Genet.">
        <title>Azospirillum genomes reveal transition of bacteria from aquatic to terrestrial environments.</title>
        <authorList>
            <person name="Wisniewski-Dye F."/>
            <person name="Borziak K."/>
            <person name="Khalsa-Moyers G."/>
            <person name="Alexandre G."/>
            <person name="Sukharnikov L.O."/>
            <person name="Wuichet K."/>
            <person name="Hurst G.B."/>
            <person name="McDonald W.H."/>
            <person name="Robertson J.S."/>
            <person name="Barbe V."/>
            <person name="Calteau A."/>
            <person name="Rouy Z."/>
            <person name="Mangenot S."/>
            <person name="Prigent-Combaret C."/>
            <person name="Normand P."/>
            <person name="Boyer M."/>
            <person name="Siguier P."/>
            <person name="Dessaux Y."/>
            <person name="Elmerich C."/>
            <person name="Condemine G."/>
            <person name="Krishnen G."/>
            <person name="Kennedy I."/>
            <person name="Paterson A.H."/>
            <person name="Gonzalez V."/>
            <person name="Mavingui P."/>
            <person name="Zhulin I.B."/>
        </authorList>
    </citation>
    <scope>NUCLEOTIDE SEQUENCE [LARGE SCALE GENOMIC DNA]</scope>
    <source>
        <strain evidence="1 2">Sp245</strain>
    </source>
</reference>
<organism evidence="1 2">
    <name type="scientific">Azospirillum baldaniorum</name>
    <dbReference type="NCBI Taxonomy" id="1064539"/>
    <lineage>
        <taxon>Bacteria</taxon>
        <taxon>Pseudomonadati</taxon>
        <taxon>Pseudomonadota</taxon>
        <taxon>Alphaproteobacteria</taxon>
        <taxon>Rhodospirillales</taxon>
        <taxon>Azospirillaceae</taxon>
        <taxon>Azospirillum</taxon>
    </lineage>
</organism>
<accession>A0A9P1NPF1</accession>
<geneLocation type="plasmid" evidence="1 2">
    <name>AZOBR_p1</name>
</geneLocation>
<sequence>MAEAAPVLAAIISVSLGPMRPNMARSLSWFKYIYQGTLI</sequence>
<evidence type="ECO:0000313" key="2">
    <source>
        <dbReference type="Proteomes" id="UP000007319"/>
    </source>
</evidence>
<keyword evidence="2" id="KW-1185">Reference proteome</keyword>
<name>A0A9P1NPF1_9PROT</name>
<dbReference type="AlphaFoldDB" id="A0A9P1NPF1"/>